<protein>
    <recommendedName>
        <fullName evidence="4">VanZ-like domain-containing protein</fullName>
    </recommendedName>
</protein>
<keyword evidence="1" id="KW-0812">Transmembrane</keyword>
<evidence type="ECO:0008006" key="4">
    <source>
        <dbReference type="Google" id="ProtNLM"/>
    </source>
</evidence>
<dbReference type="EMBL" id="JAVAIL010000003">
    <property type="protein sequence ID" value="MDP4539843.1"/>
    <property type="molecule type" value="Genomic_DNA"/>
</dbReference>
<accession>A0ABT9H9A8</accession>
<proteinExistence type="predicted"/>
<evidence type="ECO:0000256" key="1">
    <source>
        <dbReference type="SAM" id="Phobius"/>
    </source>
</evidence>
<dbReference type="Proteomes" id="UP001235664">
    <property type="component" value="Unassembled WGS sequence"/>
</dbReference>
<keyword evidence="1" id="KW-0472">Membrane</keyword>
<comment type="caution">
    <text evidence="2">The sequence shown here is derived from an EMBL/GenBank/DDBJ whole genome shotgun (WGS) entry which is preliminary data.</text>
</comment>
<sequence length="114" mass="12356">MGSSIIHYLGQYSAAKESLGTTLGATEDLLHLHAGLIIFFAAALFLGHRMRSRVPITLVYVFAFGNEVMDAYSPAGGATMTGSVVDILNTIFWPTLLFLLARRRGKAGKPNRTN</sequence>
<reference evidence="2 3" key="1">
    <citation type="submission" date="2023-08" db="EMBL/GenBank/DDBJ databases">
        <title>genomic of DY56.</title>
        <authorList>
            <person name="Wang Y."/>
        </authorList>
    </citation>
    <scope>NUCLEOTIDE SEQUENCE [LARGE SCALE GENOMIC DNA]</scope>
    <source>
        <strain evidence="2 3">DY56-A-20</strain>
    </source>
</reference>
<name>A0ABT9H9A8_9SPHN</name>
<evidence type="ECO:0000313" key="3">
    <source>
        <dbReference type="Proteomes" id="UP001235664"/>
    </source>
</evidence>
<evidence type="ECO:0000313" key="2">
    <source>
        <dbReference type="EMBL" id="MDP4539843.1"/>
    </source>
</evidence>
<feature type="transmembrane region" description="Helical" evidence="1">
    <location>
        <begin position="54"/>
        <end position="72"/>
    </location>
</feature>
<keyword evidence="1" id="KW-1133">Transmembrane helix</keyword>
<feature type="transmembrane region" description="Helical" evidence="1">
    <location>
        <begin position="78"/>
        <end position="101"/>
    </location>
</feature>
<keyword evidence="3" id="KW-1185">Reference proteome</keyword>
<gene>
    <name evidence="2" type="ORF">Q9K01_09425</name>
</gene>
<dbReference type="RefSeq" id="WP_305929995.1">
    <property type="nucleotide sequence ID" value="NZ_JAVAIL010000003.1"/>
</dbReference>
<organism evidence="2 3">
    <name type="scientific">Qipengyuania benthica</name>
    <dbReference type="NCBI Taxonomy" id="3067651"/>
    <lineage>
        <taxon>Bacteria</taxon>
        <taxon>Pseudomonadati</taxon>
        <taxon>Pseudomonadota</taxon>
        <taxon>Alphaproteobacteria</taxon>
        <taxon>Sphingomonadales</taxon>
        <taxon>Erythrobacteraceae</taxon>
        <taxon>Qipengyuania</taxon>
    </lineage>
</organism>
<feature type="transmembrane region" description="Helical" evidence="1">
    <location>
        <begin position="29"/>
        <end position="47"/>
    </location>
</feature>